<dbReference type="GO" id="GO:0004467">
    <property type="term" value="F:long-chain fatty acid-CoA ligase activity"/>
    <property type="evidence" value="ECO:0007669"/>
    <property type="project" value="UniProtKB-EC"/>
</dbReference>
<proteinExistence type="predicted"/>
<organism evidence="5 6">
    <name type="scientific">Onchocerca volvulus</name>
    <dbReference type="NCBI Taxonomy" id="6282"/>
    <lineage>
        <taxon>Eukaryota</taxon>
        <taxon>Metazoa</taxon>
        <taxon>Ecdysozoa</taxon>
        <taxon>Nematoda</taxon>
        <taxon>Chromadorea</taxon>
        <taxon>Rhabditida</taxon>
        <taxon>Spirurina</taxon>
        <taxon>Spiruromorpha</taxon>
        <taxon>Filarioidea</taxon>
        <taxon>Onchocercidae</taxon>
        <taxon>Onchocerca</taxon>
    </lineage>
</organism>
<reference evidence="5" key="2">
    <citation type="submission" date="2022-06" db="UniProtKB">
        <authorList>
            <consortium name="EnsemblMetazoa"/>
        </authorList>
    </citation>
    <scope>IDENTIFICATION</scope>
</reference>
<keyword evidence="2" id="KW-0276">Fatty acid metabolism</keyword>
<evidence type="ECO:0000259" key="4">
    <source>
        <dbReference type="Pfam" id="PF00501"/>
    </source>
</evidence>
<dbReference type="InterPro" id="IPR020845">
    <property type="entry name" value="AMP-binding_CS"/>
</dbReference>
<dbReference type="Gene3D" id="3.40.50.12780">
    <property type="entry name" value="N-terminal domain of ligase-like"/>
    <property type="match status" value="1"/>
</dbReference>
<dbReference type="OMA" id="FDHNDVY"/>
<feature type="domain" description="AMP-dependent synthetase/ligase" evidence="4">
    <location>
        <begin position="75"/>
        <end position="485"/>
    </location>
</feature>
<keyword evidence="6" id="KW-1185">Reference proteome</keyword>
<dbReference type="InterPro" id="IPR000873">
    <property type="entry name" value="AMP-dep_synth/lig_dom"/>
</dbReference>
<dbReference type="Pfam" id="PF00501">
    <property type="entry name" value="AMP-binding"/>
    <property type="match status" value="1"/>
</dbReference>
<dbReference type="SUPFAM" id="SSF56801">
    <property type="entry name" value="Acetyl-CoA synthetase-like"/>
    <property type="match status" value="1"/>
</dbReference>
<dbReference type="GO" id="GO:0005783">
    <property type="term" value="C:endoplasmic reticulum"/>
    <property type="evidence" value="ECO:0007669"/>
    <property type="project" value="TreeGrafter"/>
</dbReference>
<keyword evidence="2" id="KW-0443">Lipid metabolism</keyword>
<dbReference type="GO" id="GO:0016020">
    <property type="term" value="C:membrane"/>
    <property type="evidence" value="ECO:0007669"/>
    <property type="project" value="TreeGrafter"/>
</dbReference>
<dbReference type="EnsemblMetazoa" id="OVOC6162.1">
    <property type="protein sequence ID" value="OVOC6162.1"/>
    <property type="gene ID" value="WBGene00242971"/>
</dbReference>
<dbReference type="InterPro" id="IPR042099">
    <property type="entry name" value="ANL_N_sf"/>
</dbReference>
<protein>
    <recommendedName>
        <fullName evidence="3">long-chain-fatty-acid--CoA ligase</fullName>
        <ecNumber evidence="3">6.2.1.3</ecNumber>
    </recommendedName>
</protein>
<dbReference type="AlphaFoldDB" id="A0A8R1Y3Z2"/>
<dbReference type="PROSITE" id="PS00455">
    <property type="entry name" value="AMP_BINDING"/>
    <property type="match status" value="1"/>
</dbReference>
<accession>A0A8R1Y3Z2</accession>
<dbReference type="PANTHER" id="PTHR43272:SF89">
    <property type="entry name" value="LONG-CHAIN-FATTY-ACID--COA LIGASE"/>
    <property type="match status" value="1"/>
</dbReference>
<dbReference type="PANTHER" id="PTHR43272">
    <property type="entry name" value="LONG-CHAIN-FATTY-ACID--COA LIGASE"/>
    <property type="match status" value="1"/>
</dbReference>
<evidence type="ECO:0000313" key="6">
    <source>
        <dbReference type="Proteomes" id="UP000024404"/>
    </source>
</evidence>
<keyword evidence="1" id="KW-0436">Ligase</keyword>
<evidence type="ECO:0000256" key="1">
    <source>
        <dbReference type="ARBA" id="ARBA00022598"/>
    </source>
</evidence>
<reference evidence="6" key="1">
    <citation type="submission" date="2013-10" db="EMBL/GenBank/DDBJ databases">
        <title>Genome sequencing of Onchocerca volvulus.</title>
        <authorList>
            <person name="Cotton J."/>
            <person name="Tsai J."/>
            <person name="Stanley E."/>
            <person name="Tracey A."/>
            <person name="Holroyd N."/>
            <person name="Lustigman S."/>
            <person name="Berriman M."/>
        </authorList>
    </citation>
    <scope>NUCLEOTIDE SEQUENCE</scope>
</reference>
<evidence type="ECO:0000313" key="5">
    <source>
        <dbReference type="EnsemblMetazoa" id="OVOC6162.1"/>
    </source>
</evidence>
<name>A0A8R1Y3Z2_ONCVO</name>
<evidence type="ECO:0000256" key="3">
    <source>
        <dbReference type="ARBA" id="ARBA00026121"/>
    </source>
</evidence>
<dbReference type="EMBL" id="CMVM020000170">
    <property type="status" value="NOT_ANNOTATED_CDS"/>
    <property type="molecule type" value="Genomic_DNA"/>
</dbReference>
<evidence type="ECO:0000256" key="2">
    <source>
        <dbReference type="ARBA" id="ARBA00022832"/>
    </source>
</evidence>
<dbReference type="EC" id="6.2.1.3" evidence="3"/>
<dbReference type="Proteomes" id="UP000024404">
    <property type="component" value="Unassembled WGS sequence"/>
</dbReference>
<sequence length="682" mass="77949">MSPNYQKIPTKLSRFQAYSRVIPGPERIHESVLIRENELLEYPPDGNVTTMFELLQRAIWLTNNGDFIGEQTKNGTYKWMKYKQVYTASHKIGSALLQLGIDAGEGSRIGIAGLNSARYIIAQNALINYSIVLVPLYHNYNMEFLCAIIDHCKLELIFCDTVERANKFIAEIERKKLKPLKKIIIFNDSKEKIDREFSKHSEIQVYNWDYLLELGEIHLKPVTPPSPSNIYIICHTSGTTGTPKGVQLSHRAILVSMSGLYVQWCLPPHDIVFDHNDLYLSFLPLAHVYEQLLEAFIIYIGGRIGIFGGDPKRLIHDMRLLRPTIAAFVPRLLNRYHDMVMENVNKQNIVKRFIFHIALKLKLRQLAKGQLQFNTIWDKIAFKKIRTLFGGQLRLITSGGAPISINVMNFSRIVYGCLLIEGYGQTECSAAGTITLPFDTVGGHVGGPAAWAQIKLVDAKELGYSAEENTGEVCFRGAGLMDGYFNDPELTSQRVDQEGWLHTGDIGMWLPNGSLRIIDRRNNLFKLAHADFVSPEQIENVYSQHPLVKQIFIYGSPMHEYLIAIVVVDAEKLYVDMRKSNKEAIFQLGTFSMKSQLWMKEFLSDRNVRRYFLTKLRKFGCKEGLSSIEQVKNVYLLEEEFTVEAGLMTPTLKIVRMKLRDKFKDILDEMYNEELDVNLVLS</sequence>